<name>A0ABP4BAS9_9ACTN</name>
<protein>
    <submittedName>
        <fullName evidence="1">Uncharacterized protein</fullName>
    </submittedName>
</protein>
<proteinExistence type="predicted"/>
<dbReference type="Proteomes" id="UP001500665">
    <property type="component" value="Unassembled WGS sequence"/>
</dbReference>
<sequence length="283" mass="31934">MTHLDSEYLEKAAREALTRPRDAAFWDERLFTTHGATFSWAERGDDLLEESNYLTALEEIQGAAGDAADEHVIDSSARHFACGSLRQIFVQVYETARPCASIFCDDLAEVNVFSPDLGHGVALCEDHWDLRHDAGGEDPWVRLGPSVERDVSIDESTFERLELKFTAAFVKAAELADYLRCDGSILDESDYCEREWKAYESAVEEAIERAQREFDLDSAAEMVAIRDLFFESARFCGLDWHRAEDVDEDVVAEIYGAARDAHFDALLRHLLYGPIEGQIPLDL</sequence>
<evidence type="ECO:0000313" key="1">
    <source>
        <dbReference type="EMBL" id="GAA0946009.1"/>
    </source>
</evidence>
<evidence type="ECO:0000313" key="2">
    <source>
        <dbReference type="Proteomes" id="UP001500665"/>
    </source>
</evidence>
<dbReference type="RefSeq" id="WP_344239179.1">
    <property type="nucleotide sequence ID" value="NZ_BAAAHH010000006.1"/>
</dbReference>
<organism evidence="1 2">
    <name type="scientific">Actinocorallia libanotica</name>
    <dbReference type="NCBI Taxonomy" id="46162"/>
    <lineage>
        <taxon>Bacteria</taxon>
        <taxon>Bacillati</taxon>
        <taxon>Actinomycetota</taxon>
        <taxon>Actinomycetes</taxon>
        <taxon>Streptosporangiales</taxon>
        <taxon>Thermomonosporaceae</taxon>
        <taxon>Actinocorallia</taxon>
    </lineage>
</organism>
<reference evidence="2" key="1">
    <citation type="journal article" date="2019" name="Int. J. Syst. Evol. Microbiol.">
        <title>The Global Catalogue of Microorganisms (GCM) 10K type strain sequencing project: providing services to taxonomists for standard genome sequencing and annotation.</title>
        <authorList>
            <consortium name="The Broad Institute Genomics Platform"/>
            <consortium name="The Broad Institute Genome Sequencing Center for Infectious Disease"/>
            <person name="Wu L."/>
            <person name="Ma J."/>
        </authorList>
    </citation>
    <scope>NUCLEOTIDE SEQUENCE [LARGE SCALE GENOMIC DNA]</scope>
    <source>
        <strain evidence="2">JCM 10696</strain>
    </source>
</reference>
<accession>A0ABP4BAS9</accession>
<gene>
    <name evidence="1" type="ORF">GCM10009550_20230</name>
</gene>
<keyword evidence="2" id="KW-1185">Reference proteome</keyword>
<dbReference type="EMBL" id="BAAAHH010000006">
    <property type="protein sequence ID" value="GAA0946009.1"/>
    <property type="molecule type" value="Genomic_DNA"/>
</dbReference>
<comment type="caution">
    <text evidence="1">The sequence shown here is derived from an EMBL/GenBank/DDBJ whole genome shotgun (WGS) entry which is preliminary data.</text>
</comment>